<evidence type="ECO:0000256" key="4">
    <source>
        <dbReference type="ARBA" id="ARBA00022521"/>
    </source>
</evidence>
<dbReference type="EMBL" id="MH027341">
    <property type="protein sequence ID" value="AVR53452.1"/>
    <property type="molecule type" value="mRNA"/>
</dbReference>
<dbReference type="Gene3D" id="2.60.40.3190">
    <property type="entry name" value="Herpesvirus glycoprotein H, C-terminal domain"/>
    <property type="match status" value="1"/>
</dbReference>
<keyword evidence="6 18" id="KW-0812">Transmembrane</keyword>
<dbReference type="Gene3D" id="3.30.500.50">
    <property type="match status" value="1"/>
</dbReference>
<evidence type="ECO:0000313" key="22">
    <source>
        <dbReference type="EMBL" id="AVR53452.1"/>
    </source>
</evidence>
<keyword evidence="16" id="KW-1160">Virus entry into host cell</keyword>
<evidence type="ECO:0000256" key="11">
    <source>
        <dbReference type="ARBA" id="ARBA00022981"/>
    </source>
</evidence>
<keyword evidence="7" id="KW-0732">Signal</keyword>
<keyword evidence="5" id="KW-1162">Viral penetration into host cytoplasm</keyword>
<dbReference type="EMBL" id="KR296657">
    <property type="protein sequence ID" value="ANG65546.1"/>
    <property type="molecule type" value="Genomic_DNA"/>
</dbReference>
<keyword evidence="11" id="KW-0730">Sialic acid</keyword>
<reference evidence="22" key="4">
    <citation type="submission" date="2018-03" db="EMBL/GenBank/DDBJ databases">
        <title>Feline Herpesvirus 1 isolate HR-1.</title>
        <authorList>
            <person name="Tian J."/>
            <person name="Liu Y."/>
            <person name="Liu X."/>
            <person name="Sun X."/>
            <person name="Zhang J."/>
            <person name="Qu L."/>
        </authorList>
    </citation>
    <scope>NUCLEOTIDE SEQUENCE</scope>
    <source>
        <strain evidence="22">HR-1</strain>
    </source>
</reference>
<organism evidence="20 24">
    <name type="scientific">Feline herpesvirus 1</name>
    <name type="common">FeHV-1</name>
    <name type="synonym">Feline viral rhinotracheitis virus</name>
    <dbReference type="NCBI Taxonomy" id="10334"/>
    <lineage>
        <taxon>Viruses</taxon>
        <taxon>Duplodnaviria</taxon>
        <taxon>Heunggongvirae</taxon>
        <taxon>Peploviricota</taxon>
        <taxon>Herviviricetes</taxon>
        <taxon>Herpesvirales</taxon>
        <taxon>Orthoherpesviridae</taxon>
        <taxon>Alphaherpesvirinae</taxon>
        <taxon>Varicellovirus</taxon>
        <taxon>Varicellovirus felidalpha1</taxon>
    </lineage>
</organism>
<dbReference type="EMBL" id="FJ478159">
    <property type="protein sequence ID" value="ACT88336.1"/>
    <property type="molecule type" value="Genomic_DNA"/>
</dbReference>
<evidence type="ECO:0000259" key="19">
    <source>
        <dbReference type="Pfam" id="PF17488"/>
    </source>
</evidence>
<evidence type="ECO:0000256" key="13">
    <source>
        <dbReference type="ARBA" id="ARBA00023046"/>
    </source>
</evidence>
<keyword evidence="13" id="KW-1039">Host endosome</keyword>
<proteinExistence type="evidence at transcript level"/>
<dbReference type="Pfam" id="PF17488">
    <property type="entry name" value="Herpes_glycoH_C"/>
    <property type="match status" value="1"/>
</dbReference>
<keyword evidence="12 18" id="KW-1133">Transmembrane helix</keyword>
<evidence type="ECO:0000256" key="10">
    <source>
        <dbReference type="ARBA" id="ARBA00022879"/>
    </source>
</evidence>
<evidence type="ECO:0000256" key="3">
    <source>
        <dbReference type="ARBA" id="ARBA00022511"/>
    </source>
</evidence>
<feature type="region of interest" description="Disordered" evidence="17">
    <location>
        <begin position="163"/>
        <end position="186"/>
    </location>
</feature>
<reference evidence="21 23" key="3">
    <citation type="submission" date="2015-04" db="EMBL/GenBank/DDBJ databases">
        <title>Diversity among historical and modern clinical isolates of feline herpesvirus 1.</title>
        <authorList>
            <person name="Vaz P.K."/>
            <person name="Job N."/>
            <person name="Horsington J."/>
            <person name="Hartley C.A."/>
            <person name="Ficorilli N."/>
            <person name="Browning G.F."/>
            <person name="Devlin J.M."/>
        </authorList>
    </citation>
    <scope>NUCLEOTIDE SEQUENCE [LARGE SCALE GENOMIC DNA]</scope>
    <source>
        <strain evidence="21">Feligen</strain>
    </source>
</reference>
<keyword evidence="9" id="KW-1043">Host membrane</keyword>
<feature type="transmembrane region" description="Helical" evidence="18">
    <location>
        <begin position="785"/>
        <end position="804"/>
    </location>
</feature>
<dbReference type="RefSeq" id="YP_003331559.1">
    <property type="nucleotide sequence ID" value="NC_013590.2"/>
</dbReference>
<dbReference type="SMR" id="D1FXW0"/>
<dbReference type="Pfam" id="PF02489">
    <property type="entry name" value="Herpes_glycop_H"/>
    <property type="match status" value="1"/>
</dbReference>
<evidence type="ECO:0000256" key="1">
    <source>
        <dbReference type="ARBA" id="ARBA00004563"/>
    </source>
</evidence>
<evidence type="ECO:0000256" key="7">
    <source>
        <dbReference type="ARBA" id="ARBA00022729"/>
    </source>
</evidence>
<dbReference type="KEGG" id="vg:8658567"/>
<dbReference type="GO" id="GO:0019031">
    <property type="term" value="C:viral envelope"/>
    <property type="evidence" value="ECO:0007669"/>
    <property type="project" value="UniProtKB-KW"/>
</dbReference>
<dbReference type="GO" id="GO:0055036">
    <property type="term" value="C:virion membrane"/>
    <property type="evidence" value="ECO:0007669"/>
    <property type="project" value="UniProtKB-SubCell"/>
</dbReference>
<dbReference type="InterPro" id="IPR035305">
    <property type="entry name" value="Herpes_glycoH_C"/>
</dbReference>
<feature type="transmembrane region" description="Helical" evidence="18">
    <location>
        <begin position="752"/>
        <end position="773"/>
    </location>
</feature>
<dbReference type="GO" id="GO:0046718">
    <property type="term" value="P:symbiont entry into host cell"/>
    <property type="evidence" value="ECO:0007669"/>
    <property type="project" value="UniProtKB-KW"/>
</dbReference>
<gene>
    <name evidence="20" type="primary">UL22</name>
</gene>
<protein>
    <submittedName>
        <fullName evidence="20">Envelope glycoprotein H</fullName>
    </submittedName>
</protein>
<keyword evidence="3" id="KW-1032">Host cell membrane</keyword>
<evidence type="ECO:0000313" key="20">
    <source>
        <dbReference type="EMBL" id="ACT88336.1"/>
    </source>
</evidence>
<keyword evidence="15" id="KW-0325">Glycoprotein</keyword>
<evidence type="ECO:0000256" key="9">
    <source>
        <dbReference type="ARBA" id="ARBA00022870"/>
    </source>
</evidence>
<keyword evidence="24" id="KW-1185">Reference proteome</keyword>
<keyword evidence="14 18" id="KW-0472">Membrane</keyword>
<name>D1FXW0_FHV1</name>
<evidence type="ECO:0000256" key="15">
    <source>
        <dbReference type="ARBA" id="ARBA00023180"/>
    </source>
</evidence>
<evidence type="ECO:0000313" key="24">
    <source>
        <dbReference type="Proteomes" id="UP000149016"/>
    </source>
</evidence>
<dbReference type="GO" id="GO:0019064">
    <property type="term" value="P:fusion of virus membrane with host plasma membrane"/>
    <property type="evidence" value="ECO:0007669"/>
    <property type="project" value="UniProtKB-KW"/>
</dbReference>
<keyword evidence="4" id="KW-1169">Fusion of virus membrane with host cell membrane</keyword>
<evidence type="ECO:0000256" key="17">
    <source>
        <dbReference type="SAM" id="MobiDB-lite"/>
    </source>
</evidence>
<dbReference type="OrthoDB" id="3384at10239"/>
<keyword evidence="10 20" id="KW-0261">Viral envelope protein</keyword>
<keyword evidence="8" id="KW-0946">Virion</keyword>
<feature type="domain" description="Herpesvirus glycoprotein H C-terminal" evidence="19">
    <location>
        <begin position="635"/>
        <end position="770"/>
    </location>
</feature>
<evidence type="ECO:0000256" key="6">
    <source>
        <dbReference type="ARBA" id="ARBA00022692"/>
    </source>
</evidence>
<keyword evidence="2" id="KW-1168">Fusion of virus membrane with host membrane</keyword>
<evidence type="ECO:0000313" key="23">
    <source>
        <dbReference type="Proteomes" id="UP000098246"/>
    </source>
</evidence>
<dbReference type="Proteomes" id="UP000149016">
    <property type="component" value="Segment"/>
</dbReference>
<reference evidence="20 24" key="2">
    <citation type="journal article" date="2010" name="Virology">
        <title>Complete genomic sequence and an infectious BAC clone of feline herpesvirus-1 (FHV-1).</title>
        <authorList>
            <person name="Tai S.H."/>
            <person name="Niikura M."/>
            <person name="Cheng H.H."/>
            <person name="Kruger J.M."/>
            <person name="Wise A.G."/>
            <person name="Maes R.K."/>
        </authorList>
    </citation>
    <scope>NUCLEOTIDE SEQUENCE [LARGE SCALE GENOMIC DNA]</scope>
    <source>
        <strain evidence="20">C-27</strain>
    </source>
</reference>
<evidence type="ECO:0000256" key="12">
    <source>
        <dbReference type="ARBA" id="ARBA00022989"/>
    </source>
</evidence>
<dbReference type="InterPro" id="IPR003493">
    <property type="entry name" value="Herpes_gH"/>
</dbReference>
<evidence type="ECO:0000256" key="2">
    <source>
        <dbReference type="ARBA" id="ARBA00022506"/>
    </source>
</evidence>
<evidence type="ECO:0000256" key="8">
    <source>
        <dbReference type="ARBA" id="ARBA00022844"/>
    </source>
</evidence>
<dbReference type="Gene3D" id="1.20.58.1340">
    <property type="match status" value="1"/>
</dbReference>
<dbReference type="Proteomes" id="UP000098246">
    <property type="component" value="Segment"/>
</dbReference>
<reference evidence="20" key="1">
    <citation type="submission" date="2009-12" db="EMBL/GenBank/DDBJ databases">
        <authorList>
            <person name="Tai S.-H."/>
            <person name="Niikura M."/>
            <person name="Cheng H.H."/>
            <person name="Kruger J.M."/>
            <person name="Wise A.G."/>
            <person name="Maes R.K."/>
        </authorList>
    </citation>
    <scope>NUCLEOTIDE SEQUENCE</scope>
    <source>
        <strain evidence="20">C-27</strain>
    </source>
</reference>
<sequence>MMCLIIYLSIFLIIVSRMLTGLPMMDRPDEGGLARRTVGEVEGEFSYRDDVDVADVRNLFIMLPKNGSDIFLFIFDRRSQRQRGTMFLFPKAGFVQPTPAKVRDEAAAAPFGFISPVYPLSSLLFNPYNGRYLTTRHLIAFEVTPESSLHDWYFARSPTTATQTQPLGHITNPPRRSPKDKPTTSGHTDLIIRYCALELDFFQDTRRQRDGIYLPNYEAVWPLAMNFLEGMWIWSNRTLVNVTIGVGFMGFSLTSISYPPLEIIVTPHYTNARMITRFKSSLVLDPPGPSEGPLYKVYVLGYGNNRINGSFYKTMRTIASYPEQSLDYRYHLSMAHMETALFLSHATPQDMDGTTAYISKISTRLATALFSLSEVRRLSGYVAIDELIDLDFNTRLLANTLLADGMQNFQDPINITYYYNSDVGRTHLRDALDTIDHQHVSHGSLITRARYLQLIYTYTSMEKQSQLSLKLSGDIVKDLYLETLYSDVVRWNTTAKQALFLSSMLIYIAGNIQSSVEQEAINAGRMLFLQCTSMCTTEHASTVRWNPQQILYDLTKSSTRFNIFDGFSPCMASNRYDIISTYGILDLFSAFPISSYRSIEKPAVDSNTHNIIFNLRNLYTFIPELFSCPGVSSNHQRPIAVLPIGINCTYLITRRDPRRGTLYIVDGIDVSNPIIISYLRSGECGIERGIILPGNLNNPENTDQCLYCGCVFMRYKSSGEIVDLLLINDKAVELELVAGENSTISAFNPTKYSSPSSVLLLFPNGTIVTLMAFTSHEVIVFSSNFIWASIGGVFAACLIIYIIIKMLCSFTPDVRYTLLNN</sequence>
<evidence type="ECO:0000256" key="5">
    <source>
        <dbReference type="ARBA" id="ARBA00022595"/>
    </source>
</evidence>
<organismHost>
    <name type="scientific">Felidae</name>
    <name type="common">cat family</name>
    <dbReference type="NCBI Taxonomy" id="9681"/>
</organismHost>
<dbReference type="HAMAP" id="MF_04033">
    <property type="entry name" value="HSV_GH"/>
    <property type="match status" value="1"/>
</dbReference>
<dbReference type="InterPro" id="IPR038172">
    <property type="entry name" value="Herpes_glycoH_C_sf"/>
</dbReference>
<comment type="subcellular location">
    <subcellularLocation>
        <location evidence="1">Virion membrane</location>
        <topology evidence="1">Single-pass type I membrane protein</topology>
    </subcellularLocation>
</comment>
<accession>D1FXW0</accession>
<evidence type="ECO:0000256" key="18">
    <source>
        <dbReference type="SAM" id="Phobius"/>
    </source>
</evidence>
<dbReference type="GeneID" id="8658567"/>
<evidence type="ECO:0000256" key="16">
    <source>
        <dbReference type="ARBA" id="ARBA00023296"/>
    </source>
</evidence>
<evidence type="ECO:0000313" key="21">
    <source>
        <dbReference type="EMBL" id="ANG65546.1"/>
    </source>
</evidence>
<evidence type="ECO:0000256" key="14">
    <source>
        <dbReference type="ARBA" id="ARBA00023136"/>
    </source>
</evidence>